<name>A0ACD3ARL6_9AGAR</name>
<accession>A0ACD3ARL6</accession>
<organism evidence="1 2">
    <name type="scientific">Pluteus cervinus</name>
    <dbReference type="NCBI Taxonomy" id="181527"/>
    <lineage>
        <taxon>Eukaryota</taxon>
        <taxon>Fungi</taxon>
        <taxon>Dikarya</taxon>
        <taxon>Basidiomycota</taxon>
        <taxon>Agaricomycotina</taxon>
        <taxon>Agaricomycetes</taxon>
        <taxon>Agaricomycetidae</taxon>
        <taxon>Agaricales</taxon>
        <taxon>Pluteineae</taxon>
        <taxon>Pluteaceae</taxon>
        <taxon>Pluteus</taxon>
    </lineage>
</organism>
<proteinExistence type="predicted"/>
<evidence type="ECO:0000313" key="1">
    <source>
        <dbReference type="EMBL" id="TFK68361.1"/>
    </source>
</evidence>
<gene>
    <name evidence="1" type="ORF">BDN72DRAFT_858441</name>
</gene>
<protein>
    <submittedName>
        <fullName evidence="1">Uncharacterized protein</fullName>
    </submittedName>
</protein>
<evidence type="ECO:0000313" key="2">
    <source>
        <dbReference type="Proteomes" id="UP000308600"/>
    </source>
</evidence>
<reference evidence="1 2" key="1">
    <citation type="journal article" date="2019" name="Nat. Ecol. Evol.">
        <title>Megaphylogeny resolves global patterns of mushroom evolution.</title>
        <authorList>
            <person name="Varga T."/>
            <person name="Krizsan K."/>
            <person name="Foldi C."/>
            <person name="Dima B."/>
            <person name="Sanchez-Garcia M."/>
            <person name="Sanchez-Ramirez S."/>
            <person name="Szollosi G.J."/>
            <person name="Szarkandi J.G."/>
            <person name="Papp V."/>
            <person name="Albert L."/>
            <person name="Andreopoulos W."/>
            <person name="Angelini C."/>
            <person name="Antonin V."/>
            <person name="Barry K.W."/>
            <person name="Bougher N.L."/>
            <person name="Buchanan P."/>
            <person name="Buyck B."/>
            <person name="Bense V."/>
            <person name="Catcheside P."/>
            <person name="Chovatia M."/>
            <person name="Cooper J."/>
            <person name="Damon W."/>
            <person name="Desjardin D."/>
            <person name="Finy P."/>
            <person name="Geml J."/>
            <person name="Haridas S."/>
            <person name="Hughes K."/>
            <person name="Justo A."/>
            <person name="Karasinski D."/>
            <person name="Kautmanova I."/>
            <person name="Kiss B."/>
            <person name="Kocsube S."/>
            <person name="Kotiranta H."/>
            <person name="LaButti K.M."/>
            <person name="Lechner B.E."/>
            <person name="Liimatainen K."/>
            <person name="Lipzen A."/>
            <person name="Lukacs Z."/>
            <person name="Mihaltcheva S."/>
            <person name="Morgado L.N."/>
            <person name="Niskanen T."/>
            <person name="Noordeloos M.E."/>
            <person name="Ohm R.A."/>
            <person name="Ortiz-Santana B."/>
            <person name="Ovrebo C."/>
            <person name="Racz N."/>
            <person name="Riley R."/>
            <person name="Savchenko A."/>
            <person name="Shiryaev A."/>
            <person name="Soop K."/>
            <person name="Spirin V."/>
            <person name="Szebenyi C."/>
            <person name="Tomsovsky M."/>
            <person name="Tulloss R.E."/>
            <person name="Uehling J."/>
            <person name="Grigoriev I.V."/>
            <person name="Vagvolgyi C."/>
            <person name="Papp T."/>
            <person name="Martin F.M."/>
            <person name="Miettinen O."/>
            <person name="Hibbett D.S."/>
            <person name="Nagy L.G."/>
        </authorList>
    </citation>
    <scope>NUCLEOTIDE SEQUENCE [LARGE SCALE GENOMIC DNA]</scope>
    <source>
        <strain evidence="1 2">NL-1719</strain>
    </source>
</reference>
<dbReference type="Proteomes" id="UP000308600">
    <property type="component" value="Unassembled WGS sequence"/>
</dbReference>
<keyword evidence="2" id="KW-1185">Reference proteome</keyword>
<dbReference type="EMBL" id="ML208353">
    <property type="protein sequence ID" value="TFK68361.1"/>
    <property type="molecule type" value="Genomic_DNA"/>
</dbReference>
<sequence length="236" mass="26291">MPHRRLITIDNKINTYTQLVVLNFARVLASNPKTPGYLYHMASEWKHQVIFIWLQIRKHRYRPKPVIVQNPKSKIQKHRLESQLPDTVLSQLPDTVLSQLPDTILKYAPDQGLGGGYYTYTTLPLPFASLQPFAQPTMVQFLALISASLIAMTYASPLSRGLNSDSIAKWEQACVTAGGAGRCNLLSDSLLSSDGICDQKHTANAMINLAKELGNNQNMIDLTQNFVPKNSLVLTS</sequence>